<dbReference type="Gene3D" id="3.30.200.20">
    <property type="entry name" value="Phosphorylase Kinase, domain 1"/>
    <property type="match status" value="1"/>
</dbReference>
<gene>
    <name evidence="11" type="ordered locus">Psta_4397</name>
</gene>
<dbReference type="STRING" id="530564.Psta_4397"/>
<dbReference type="InterPro" id="IPR008271">
    <property type="entry name" value="Ser/Thr_kinase_AS"/>
</dbReference>
<keyword evidence="6 7" id="KW-0067">ATP-binding</keyword>
<feature type="domain" description="Protein kinase" evidence="10">
    <location>
        <begin position="77"/>
        <end position="342"/>
    </location>
</feature>
<protein>
    <recommendedName>
        <fullName evidence="1">non-specific serine/threonine protein kinase</fullName>
        <ecNumber evidence="1">2.7.11.1</ecNumber>
    </recommendedName>
</protein>
<feature type="compositionally biased region" description="Low complexity" evidence="8">
    <location>
        <begin position="426"/>
        <end position="443"/>
    </location>
</feature>
<keyword evidence="2 11" id="KW-0723">Serine/threonine-protein kinase</keyword>
<dbReference type="HOGENOM" id="CLU_416103_0_0_0"/>
<dbReference type="GO" id="GO:0004674">
    <property type="term" value="F:protein serine/threonine kinase activity"/>
    <property type="evidence" value="ECO:0007669"/>
    <property type="project" value="UniProtKB-KW"/>
</dbReference>
<feature type="compositionally biased region" description="Basic and acidic residues" evidence="8">
    <location>
        <begin position="395"/>
        <end position="412"/>
    </location>
</feature>
<dbReference type="InterPro" id="IPR017441">
    <property type="entry name" value="Protein_kinase_ATP_BS"/>
</dbReference>
<feature type="compositionally biased region" description="Gly residues" evidence="8">
    <location>
        <begin position="371"/>
        <end position="389"/>
    </location>
</feature>
<keyword evidence="9" id="KW-1133">Transmembrane helix</keyword>
<keyword evidence="12" id="KW-1185">Reference proteome</keyword>
<feature type="region of interest" description="Disordered" evidence="8">
    <location>
        <begin position="367"/>
        <end position="556"/>
    </location>
</feature>
<dbReference type="Gene3D" id="1.10.510.10">
    <property type="entry name" value="Transferase(Phosphotransferase) domain 1"/>
    <property type="match status" value="1"/>
</dbReference>
<evidence type="ECO:0000313" key="12">
    <source>
        <dbReference type="Proteomes" id="UP000001887"/>
    </source>
</evidence>
<evidence type="ECO:0000256" key="2">
    <source>
        <dbReference type="ARBA" id="ARBA00022527"/>
    </source>
</evidence>
<feature type="compositionally biased region" description="Low complexity" evidence="8">
    <location>
        <begin position="470"/>
        <end position="481"/>
    </location>
</feature>
<evidence type="ECO:0000256" key="3">
    <source>
        <dbReference type="ARBA" id="ARBA00022679"/>
    </source>
</evidence>
<dbReference type="InterPro" id="IPR011009">
    <property type="entry name" value="Kinase-like_dom_sf"/>
</dbReference>
<organism evidence="11 12">
    <name type="scientific">Pirellula staleyi (strain ATCC 27377 / DSM 6068 / ICPB 4128)</name>
    <name type="common">Pirella staleyi</name>
    <dbReference type="NCBI Taxonomy" id="530564"/>
    <lineage>
        <taxon>Bacteria</taxon>
        <taxon>Pseudomonadati</taxon>
        <taxon>Planctomycetota</taxon>
        <taxon>Planctomycetia</taxon>
        <taxon>Pirellulales</taxon>
        <taxon>Pirellulaceae</taxon>
        <taxon>Pirellula</taxon>
    </lineage>
</organism>
<dbReference type="GO" id="GO:0005524">
    <property type="term" value="F:ATP binding"/>
    <property type="evidence" value="ECO:0007669"/>
    <property type="project" value="UniProtKB-UniRule"/>
</dbReference>
<dbReference type="PANTHER" id="PTHR43289:SF6">
    <property type="entry name" value="SERINE_THREONINE-PROTEIN KINASE NEKL-3"/>
    <property type="match status" value="1"/>
</dbReference>
<feature type="binding site" evidence="7">
    <location>
        <position position="106"/>
    </location>
    <ligand>
        <name>ATP</name>
        <dbReference type="ChEBI" id="CHEBI:30616"/>
    </ligand>
</feature>
<evidence type="ECO:0000256" key="1">
    <source>
        <dbReference type="ARBA" id="ARBA00012513"/>
    </source>
</evidence>
<dbReference type="AlphaFoldDB" id="D2R5V8"/>
<feature type="compositionally biased region" description="Polar residues" evidence="8">
    <location>
        <begin position="533"/>
        <end position="549"/>
    </location>
</feature>
<dbReference type="PROSITE" id="PS00107">
    <property type="entry name" value="PROTEIN_KINASE_ATP"/>
    <property type="match status" value="1"/>
</dbReference>
<dbReference type="EC" id="2.7.11.1" evidence="1"/>
<reference evidence="11 12" key="1">
    <citation type="journal article" date="2009" name="Stand. Genomic Sci.">
        <title>Complete genome sequence of Pirellula staleyi type strain (ATCC 27377).</title>
        <authorList>
            <person name="Clum A."/>
            <person name="Tindall B.J."/>
            <person name="Sikorski J."/>
            <person name="Ivanova N."/>
            <person name="Mavrommatis K."/>
            <person name="Lucas S."/>
            <person name="Glavina del Rio T."/>
            <person name="Nolan M."/>
            <person name="Chen F."/>
            <person name="Tice H."/>
            <person name="Pitluck S."/>
            <person name="Cheng J.F."/>
            <person name="Chertkov O."/>
            <person name="Brettin T."/>
            <person name="Han C."/>
            <person name="Detter J.C."/>
            <person name="Kuske C."/>
            <person name="Bruce D."/>
            <person name="Goodwin L."/>
            <person name="Ovchinikova G."/>
            <person name="Pati A."/>
            <person name="Mikhailova N."/>
            <person name="Chen A."/>
            <person name="Palaniappan K."/>
            <person name="Land M."/>
            <person name="Hauser L."/>
            <person name="Chang Y.J."/>
            <person name="Jeffries C.D."/>
            <person name="Chain P."/>
            <person name="Rohde M."/>
            <person name="Goker M."/>
            <person name="Bristow J."/>
            <person name="Eisen J.A."/>
            <person name="Markowitz V."/>
            <person name="Hugenholtz P."/>
            <person name="Kyrpides N.C."/>
            <person name="Klenk H.P."/>
            <person name="Lapidus A."/>
        </authorList>
    </citation>
    <scope>NUCLEOTIDE SEQUENCE [LARGE SCALE GENOMIC DNA]</scope>
    <source>
        <strain evidence="12">ATCC 27377 / DSM 6068 / ICPB 4128</strain>
    </source>
</reference>
<dbReference type="EMBL" id="CP001848">
    <property type="protein sequence ID" value="ADB19043.1"/>
    <property type="molecule type" value="Genomic_DNA"/>
</dbReference>
<evidence type="ECO:0000259" key="10">
    <source>
        <dbReference type="PROSITE" id="PS50011"/>
    </source>
</evidence>
<feature type="transmembrane region" description="Helical" evidence="9">
    <location>
        <begin position="575"/>
        <end position="601"/>
    </location>
</feature>
<dbReference type="KEGG" id="psl:Psta_4397"/>
<keyword evidence="3" id="KW-0808">Transferase</keyword>
<dbReference type="PANTHER" id="PTHR43289">
    <property type="entry name" value="MITOGEN-ACTIVATED PROTEIN KINASE KINASE KINASE 20-RELATED"/>
    <property type="match status" value="1"/>
</dbReference>
<evidence type="ECO:0000256" key="5">
    <source>
        <dbReference type="ARBA" id="ARBA00022777"/>
    </source>
</evidence>
<sequence>MAKLSVDAFLDYVQKSGLADSGALETALAPLKAKHGGSLPEDADLVAAELIDAKLITSWHSEKLMDKKYKGFFLGKYKLLRHIGSGGMSSVYLAEHLLMRRQRAIKVLPKARVNDSSYLARFHLEAQATASLDHPNIVRAYDVDNDGDTHFLVMEYIEGRDLQNIVKAEGPLPLELACNYIAQAAEGLDYSHKSSLIHRDVKPANLLVDTKGLVKILDLGLALSSDSEQASLTIAHNENVLGTADYLSPEQAVNSHKVDHRADIYSLGCTLYYLLSGHPPFPDGTLAQRIAKHQTQMPEDLRKERPDVPRDLCDICLKMMQKRPEKRFHTMREVADALEAWLVNHGYRFEPGSSDAARKAAQLTAASVASRGGGSSKLGLPGAGSGRGMPGTDRPVPDHSDDTISDQAREGTVKGLEGLPKATRLPGSSPAAPAAKGSPGSSKRVVDPTAKSQPTAGSNKGLPVARPLDSSASGSSKSNSSALPNFNFDVGGSGSTKSGSTKSGSAKPAAKPAARPGGSKIKTTSGGMPILSLGTSSPAINPAGSTSSIAGKGPAGTKVGAKKGLLASLTAKVPLWLLIGGGVAAVAVAIAGIVTVAIMIGGSGDSPRRERQPESTNSNDTSYLAPPTPPGYLEGMSVATDSSRTTTLGGPGPVLPPNF</sequence>
<name>D2R5V8_PIRSD</name>
<keyword evidence="5 11" id="KW-0418">Kinase</keyword>
<accession>D2R5V8</accession>
<dbReference type="InterPro" id="IPR000719">
    <property type="entry name" value="Prot_kinase_dom"/>
</dbReference>
<keyword evidence="4 7" id="KW-0547">Nucleotide-binding</keyword>
<evidence type="ECO:0000256" key="9">
    <source>
        <dbReference type="SAM" id="Phobius"/>
    </source>
</evidence>
<dbReference type="SUPFAM" id="SSF56112">
    <property type="entry name" value="Protein kinase-like (PK-like)"/>
    <property type="match status" value="1"/>
</dbReference>
<feature type="compositionally biased region" description="Low complexity" evidence="8">
    <location>
        <begin position="495"/>
        <end position="520"/>
    </location>
</feature>
<feature type="region of interest" description="Disordered" evidence="8">
    <location>
        <begin position="601"/>
        <end position="659"/>
    </location>
</feature>
<evidence type="ECO:0000256" key="4">
    <source>
        <dbReference type="ARBA" id="ARBA00022741"/>
    </source>
</evidence>
<proteinExistence type="predicted"/>
<dbReference type="PROSITE" id="PS00108">
    <property type="entry name" value="PROTEIN_KINASE_ST"/>
    <property type="match status" value="1"/>
</dbReference>
<dbReference type="SMART" id="SM00220">
    <property type="entry name" value="S_TKc"/>
    <property type="match status" value="1"/>
</dbReference>
<dbReference type="Pfam" id="PF00069">
    <property type="entry name" value="Pkinase"/>
    <property type="match status" value="1"/>
</dbReference>
<keyword evidence="9" id="KW-0472">Membrane</keyword>
<evidence type="ECO:0000256" key="8">
    <source>
        <dbReference type="SAM" id="MobiDB-lite"/>
    </source>
</evidence>
<dbReference type="PROSITE" id="PS50011">
    <property type="entry name" value="PROTEIN_KINASE_DOM"/>
    <property type="match status" value="1"/>
</dbReference>
<dbReference type="OrthoDB" id="6111975at2"/>
<dbReference type="Proteomes" id="UP000001887">
    <property type="component" value="Chromosome"/>
</dbReference>
<dbReference type="CDD" id="cd14014">
    <property type="entry name" value="STKc_PknB_like"/>
    <property type="match status" value="1"/>
</dbReference>
<keyword evidence="9" id="KW-0812">Transmembrane</keyword>
<evidence type="ECO:0000256" key="7">
    <source>
        <dbReference type="PROSITE-ProRule" id="PRU10141"/>
    </source>
</evidence>
<dbReference type="eggNOG" id="COG0515">
    <property type="taxonomic scope" value="Bacteria"/>
</dbReference>
<evidence type="ECO:0000313" key="11">
    <source>
        <dbReference type="EMBL" id="ADB19043.1"/>
    </source>
</evidence>
<evidence type="ECO:0000256" key="6">
    <source>
        <dbReference type="ARBA" id="ARBA00022840"/>
    </source>
</evidence>
<dbReference type="FunFam" id="1.10.510.10:FF:000021">
    <property type="entry name" value="Serine/threonine protein kinase"/>
    <property type="match status" value="1"/>
</dbReference>